<keyword evidence="1" id="KW-1133">Transmembrane helix</keyword>
<dbReference type="InterPro" id="IPR045584">
    <property type="entry name" value="Pilin-like"/>
</dbReference>
<sequence length="199" mass="21773">MMRQRDAGFTLLEIMVVLVVFGLLSLALWTGIGVGTRGWRSGEQLSVSVEQAQDTEDALRRMMTRADQGDDGGPAALSGGADRLKLVSWLSVGGGYTREAEVGLGVNAEHNFVLRWRPYVHTRCLSPDEGFQEEVLMGGVKGVEFSYYGMAEGGAGWHHVWNTPHLPQLVRVHFAFMKAGQRWPDILIHPLLAGGGEPS</sequence>
<accession>A0ABS5E9L3</accession>
<dbReference type="InterPro" id="IPR012902">
    <property type="entry name" value="N_methyl_site"/>
</dbReference>
<keyword evidence="3" id="KW-1185">Reference proteome</keyword>
<protein>
    <submittedName>
        <fullName evidence="2">Prepilin-type N-terminal cleavage/methylation domain-containing protein</fullName>
    </submittedName>
</protein>
<feature type="transmembrane region" description="Helical" evidence="1">
    <location>
        <begin position="12"/>
        <end position="32"/>
    </location>
</feature>
<evidence type="ECO:0000313" key="3">
    <source>
        <dbReference type="Proteomes" id="UP000677812"/>
    </source>
</evidence>
<dbReference type="EMBL" id="JAGRQH010000010">
    <property type="protein sequence ID" value="MBR0560595.1"/>
    <property type="molecule type" value="Genomic_DNA"/>
</dbReference>
<dbReference type="NCBIfam" id="TIGR02532">
    <property type="entry name" value="IV_pilin_GFxxxE"/>
    <property type="match status" value="1"/>
</dbReference>
<dbReference type="SUPFAM" id="SSF54523">
    <property type="entry name" value="Pili subunits"/>
    <property type="match status" value="1"/>
</dbReference>
<proteinExistence type="predicted"/>
<dbReference type="PROSITE" id="PS00409">
    <property type="entry name" value="PROKAR_NTER_METHYL"/>
    <property type="match status" value="1"/>
</dbReference>
<dbReference type="Pfam" id="PF07963">
    <property type="entry name" value="N_methyl"/>
    <property type="match status" value="1"/>
</dbReference>
<organism evidence="2 3">
    <name type="scientific">Neokomagataea anthophila</name>
    <dbReference type="NCBI Taxonomy" id="2826925"/>
    <lineage>
        <taxon>Bacteria</taxon>
        <taxon>Pseudomonadati</taxon>
        <taxon>Pseudomonadota</taxon>
        <taxon>Alphaproteobacteria</taxon>
        <taxon>Acetobacterales</taxon>
        <taxon>Acetobacteraceae</taxon>
        <taxon>Neokomagataea</taxon>
    </lineage>
</organism>
<gene>
    <name evidence="2" type="ORF">KB213_11095</name>
</gene>
<name>A0ABS5E9L3_9PROT</name>
<evidence type="ECO:0000313" key="2">
    <source>
        <dbReference type="EMBL" id="MBR0560595.1"/>
    </source>
</evidence>
<reference evidence="2 3" key="1">
    <citation type="submission" date="2021-04" db="EMBL/GenBank/DDBJ databases">
        <title>The complete genome sequence of Neokomagataea sp. TBRC 2177.</title>
        <authorList>
            <person name="Charoenyingcharoen P."/>
            <person name="Yukphan P."/>
        </authorList>
    </citation>
    <scope>NUCLEOTIDE SEQUENCE [LARGE SCALE GENOMIC DNA]</scope>
    <source>
        <strain evidence="2 3">TBRC 2177</strain>
    </source>
</reference>
<dbReference type="Proteomes" id="UP000677812">
    <property type="component" value="Unassembled WGS sequence"/>
</dbReference>
<dbReference type="RefSeq" id="WP_211683124.1">
    <property type="nucleotide sequence ID" value="NZ_JAGRQH010000010.1"/>
</dbReference>
<keyword evidence="1" id="KW-0812">Transmembrane</keyword>
<comment type="caution">
    <text evidence="2">The sequence shown here is derived from an EMBL/GenBank/DDBJ whole genome shotgun (WGS) entry which is preliminary data.</text>
</comment>
<evidence type="ECO:0000256" key="1">
    <source>
        <dbReference type="SAM" id="Phobius"/>
    </source>
</evidence>
<keyword evidence="1" id="KW-0472">Membrane</keyword>